<sequence length="597" mass="63404">MQQVLNVGPQPRIRVGRVSGDLVVRPGGSQQVVIETDDVLSGGPGWEGEGAVVVGDCHGDLQLLLPADAMLQVDWLAGDGRIQGIHRCELGGVGADLVAERLAEALLLGRLGGDLQVRGVPLVCVRDRVGGEGLVRDIERLEIASLAGDLVVEGAGTVLVGSVGGDLRLPAIASSLRCGHVKGDVLVQGGTDTGVVLGVVEGDLELVGVAQVHVGGVEGDAILRDINGEVEIGRIGGDLDGRELAGHLKISQVLADAVLKRVHASLEIGAIEGSLSLQADFPEGSLTRLNVAEDTVLSLPAQANLTLRAVVGGDISGVGLDHEVAASRLLSLVYGSGAAQVELRVGGDLRLQGESYPRVDEGTFRLFFWDWQNFEREMKEFGQAMASLGQDLAHDMRRLAQDLARELAGAGGEYSTRWSEEVLRILEEQARRARERAASWERRFARFRPQAGGSRVRLRFQEHEWQMDPERLYRMLDQAQRAAAEGVAGAMEAVERALRNLGLSSSAEGRRQTSHMATSQSSAAASAAGAASTSAVEASAPVDQRADQGREQSGQEQPHTAAESPATEREREAILRMVAEGRLSPEEGDMLLEALGD</sequence>
<feature type="compositionally biased region" description="Low complexity" evidence="1">
    <location>
        <begin position="514"/>
        <end position="540"/>
    </location>
</feature>
<dbReference type="InterPro" id="IPR053959">
    <property type="entry name" value="YvlB/LiaX_N"/>
</dbReference>
<feature type="region of interest" description="Disordered" evidence="1">
    <location>
        <begin position="504"/>
        <end position="597"/>
    </location>
</feature>
<gene>
    <name evidence="3" type="ORF">KTA_09560</name>
</gene>
<name>A0A455SWJ3_9CHLR</name>
<proteinExistence type="predicted"/>
<evidence type="ECO:0000313" key="3">
    <source>
        <dbReference type="EMBL" id="BBH92757.1"/>
    </source>
</evidence>
<feature type="domain" description="YvlB/LiaX N-terminal" evidence="2">
    <location>
        <begin position="570"/>
        <end position="596"/>
    </location>
</feature>
<dbReference type="Pfam" id="PF22746">
    <property type="entry name" value="SHOCT-like_DUF2089-C"/>
    <property type="match status" value="1"/>
</dbReference>
<evidence type="ECO:0000259" key="2">
    <source>
        <dbReference type="Pfam" id="PF22746"/>
    </source>
</evidence>
<dbReference type="AlphaFoldDB" id="A0A455SWJ3"/>
<reference evidence="3" key="1">
    <citation type="submission" date="2018-12" db="EMBL/GenBank/DDBJ databases">
        <title>Novel natural products biosynthetic potential of the class Ktedonobacteria.</title>
        <authorList>
            <person name="Zheng Y."/>
            <person name="Saitou A."/>
            <person name="Wang C.M."/>
            <person name="Toyoda A."/>
            <person name="Minakuchi Y."/>
            <person name="Sekiguchi Y."/>
            <person name="Ueda K."/>
            <person name="Takano H."/>
            <person name="Sakai Y."/>
            <person name="Yokota A."/>
            <person name="Yabe S."/>
        </authorList>
    </citation>
    <scope>NUCLEOTIDE SEQUENCE</scope>
    <source>
        <strain evidence="3">A3-2</strain>
    </source>
</reference>
<organism evidence="3">
    <name type="scientific">Thermogemmatispora argillosa</name>
    <dbReference type="NCBI Taxonomy" id="2045280"/>
    <lineage>
        <taxon>Bacteria</taxon>
        <taxon>Bacillati</taxon>
        <taxon>Chloroflexota</taxon>
        <taxon>Ktedonobacteria</taxon>
        <taxon>Thermogemmatisporales</taxon>
        <taxon>Thermogemmatisporaceae</taxon>
        <taxon>Thermogemmatispora</taxon>
    </lineage>
</organism>
<evidence type="ECO:0000256" key="1">
    <source>
        <dbReference type="SAM" id="MobiDB-lite"/>
    </source>
</evidence>
<dbReference type="EMBL" id="AP019377">
    <property type="protein sequence ID" value="BBH92757.1"/>
    <property type="molecule type" value="Genomic_DNA"/>
</dbReference>
<protein>
    <recommendedName>
        <fullName evidence="2">YvlB/LiaX N-terminal domain-containing protein</fullName>
    </recommendedName>
</protein>
<feature type="compositionally biased region" description="Acidic residues" evidence="1">
    <location>
        <begin position="586"/>
        <end position="597"/>
    </location>
</feature>
<accession>A0A455SWJ3</accession>